<dbReference type="Proteomes" id="UP001054252">
    <property type="component" value="Unassembled WGS sequence"/>
</dbReference>
<dbReference type="PANTHER" id="PTHR24128:SF24">
    <property type="entry name" value="ANKYRIN REPEAT PROTEIN"/>
    <property type="match status" value="1"/>
</dbReference>
<name>A0AAV5MVH5_9ROSI</name>
<feature type="non-terminal residue" evidence="2">
    <location>
        <position position="219"/>
    </location>
</feature>
<dbReference type="AlphaFoldDB" id="A0AAV5MVH5"/>
<comment type="caution">
    <text evidence="2">The sequence shown here is derived from an EMBL/GenBank/DDBJ whole genome shotgun (WGS) entry which is preliminary data.</text>
</comment>
<dbReference type="InterPro" id="IPR036770">
    <property type="entry name" value="Ankyrin_rpt-contain_sf"/>
</dbReference>
<dbReference type="PROSITE" id="PS50088">
    <property type="entry name" value="ANK_REPEAT"/>
    <property type="match status" value="1"/>
</dbReference>
<dbReference type="Pfam" id="PF12796">
    <property type="entry name" value="Ank_2"/>
    <property type="match status" value="1"/>
</dbReference>
<dbReference type="SUPFAM" id="SSF48403">
    <property type="entry name" value="Ankyrin repeat"/>
    <property type="match status" value="1"/>
</dbReference>
<accession>A0AAV5MVH5</accession>
<feature type="repeat" description="ANK" evidence="1">
    <location>
        <begin position="90"/>
        <end position="122"/>
    </location>
</feature>
<dbReference type="SMART" id="SM00248">
    <property type="entry name" value="ANK"/>
    <property type="match status" value="4"/>
</dbReference>
<keyword evidence="1" id="KW-0040">ANK repeat</keyword>
<sequence length="219" mass="24356">MDDGIVRMGEAAHVGNIEGIYQLLEQDPSVLRRIEDDLPFAQTPLHIAVQHMVPDPQNDEQIRAESTRYGEFALEMMNLKPSFARKLNPSGLSPIHLAVQNNQTFVVRELLKVDKDLARVKGKGGQTPLHFAADQEALDLLVEFLEASPECITDVNIHGQTALQVAVKNGRYEAAKFLASWIYRSTHKDSAAWERAVLNGKDQEGNTVLHIAALNNDPQ</sequence>
<proteinExistence type="predicted"/>
<evidence type="ECO:0000313" key="3">
    <source>
        <dbReference type="Proteomes" id="UP001054252"/>
    </source>
</evidence>
<reference evidence="2 3" key="1">
    <citation type="journal article" date="2021" name="Commun. Biol.">
        <title>The genome of Shorea leprosula (Dipterocarpaceae) highlights the ecological relevance of drought in aseasonal tropical rainforests.</title>
        <authorList>
            <person name="Ng K.K.S."/>
            <person name="Kobayashi M.J."/>
            <person name="Fawcett J.A."/>
            <person name="Hatakeyama M."/>
            <person name="Paape T."/>
            <person name="Ng C.H."/>
            <person name="Ang C.C."/>
            <person name="Tnah L.H."/>
            <person name="Lee C.T."/>
            <person name="Nishiyama T."/>
            <person name="Sese J."/>
            <person name="O'Brien M.J."/>
            <person name="Copetti D."/>
            <person name="Mohd Noor M.I."/>
            <person name="Ong R.C."/>
            <person name="Putra M."/>
            <person name="Sireger I.Z."/>
            <person name="Indrioko S."/>
            <person name="Kosugi Y."/>
            <person name="Izuno A."/>
            <person name="Isagi Y."/>
            <person name="Lee S.L."/>
            <person name="Shimizu K.K."/>
        </authorList>
    </citation>
    <scope>NUCLEOTIDE SEQUENCE [LARGE SCALE GENOMIC DNA]</scope>
    <source>
        <strain evidence="2">214</strain>
    </source>
</reference>
<dbReference type="Gene3D" id="1.25.40.20">
    <property type="entry name" value="Ankyrin repeat-containing domain"/>
    <property type="match status" value="1"/>
</dbReference>
<evidence type="ECO:0000256" key="1">
    <source>
        <dbReference type="PROSITE-ProRule" id="PRU00023"/>
    </source>
</evidence>
<gene>
    <name evidence="2" type="ORF">SLEP1_g60329</name>
</gene>
<protein>
    <submittedName>
        <fullName evidence="2">Uncharacterized protein</fullName>
    </submittedName>
</protein>
<dbReference type="EMBL" id="BPVZ01001964">
    <property type="protein sequence ID" value="GKV53815.1"/>
    <property type="molecule type" value="Genomic_DNA"/>
</dbReference>
<evidence type="ECO:0000313" key="2">
    <source>
        <dbReference type="EMBL" id="GKV53815.1"/>
    </source>
</evidence>
<organism evidence="2 3">
    <name type="scientific">Rubroshorea leprosula</name>
    <dbReference type="NCBI Taxonomy" id="152421"/>
    <lineage>
        <taxon>Eukaryota</taxon>
        <taxon>Viridiplantae</taxon>
        <taxon>Streptophyta</taxon>
        <taxon>Embryophyta</taxon>
        <taxon>Tracheophyta</taxon>
        <taxon>Spermatophyta</taxon>
        <taxon>Magnoliopsida</taxon>
        <taxon>eudicotyledons</taxon>
        <taxon>Gunneridae</taxon>
        <taxon>Pentapetalae</taxon>
        <taxon>rosids</taxon>
        <taxon>malvids</taxon>
        <taxon>Malvales</taxon>
        <taxon>Dipterocarpaceae</taxon>
        <taxon>Rubroshorea</taxon>
    </lineage>
</organism>
<dbReference type="Pfam" id="PF00023">
    <property type="entry name" value="Ank"/>
    <property type="match status" value="1"/>
</dbReference>
<dbReference type="PROSITE" id="PS50297">
    <property type="entry name" value="ANK_REP_REGION"/>
    <property type="match status" value="1"/>
</dbReference>
<dbReference type="PANTHER" id="PTHR24128">
    <property type="entry name" value="HOMEOBOX PROTEIN WARIAI"/>
    <property type="match status" value="1"/>
</dbReference>
<dbReference type="InterPro" id="IPR002110">
    <property type="entry name" value="Ankyrin_rpt"/>
</dbReference>
<keyword evidence="3" id="KW-1185">Reference proteome</keyword>